<proteinExistence type="predicted"/>
<keyword evidence="5 8" id="KW-1133">Transmembrane helix</keyword>
<evidence type="ECO:0000256" key="4">
    <source>
        <dbReference type="ARBA" id="ARBA00022692"/>
    </source>
</evidence>
<feature type="transmembrane region" description="Helical" evidence="8">
    <location>
        <begin position="226"/>
        <end position="244"/>
    </location>
</feature>
<feature type="transmembrane region" description="Helical" evidence="8">
    <location>
        <begin position="52"/>
        <end position="72"/>
    </location>
</feature>
<feature type="transmembrane region" description="Helical" evidence="8">
    <location>
        <begin position="289"/>
        <end position="307"/>
    </location>
</feature>
<dbReference type="InterPro" id="IPR020846">
    <property type="entry name" value="MFS_dom"/>
</dbReference>
<keyword evidence="2" id="KW-0813">Transport</keyword>
<feature type="transmembrane region" description="Helical" evidence="8">
    <location>
        <begin position="14"/>
        <end position="32"/>
    </location>
</feature>
<feature type="transmembrane region" description="Helical" evidence="8">
    <location>
        <begin position="172"/>
        <end position="192"/>
    </location>
</feature>
<dbReference type="GO" id="GO:0022857">
    <property type="term" value="F:transmembrane transporter activity"/>
    <property type="evidence" value="ECO:0007669"/>
    <property type="project" value="InterPro"/>
</dbReference>
<dbReference type="RefSeq" id="WP_264714881.1">
    <property type="nucleotide sequence ID" value="NZ_JAPDNT010000015.1"/>
</dbReference>
<keyword evidence="3" id="KW-1003">Cell membrane</keyword>
<evidence type="ECO:0000256" key="2">
    <source>
        <dbReference type="ARBA" id="ARBA00022448"/>
    </source>
</evidence>
<dbReference type="Proteomes" id="UP001165679">
    <property type="component" value="Unassembled WGS sequence"/>
</dbReference>
<feature type="transmembrane region" description="Helical" evidence="8">
    <location>
        <begin position="256"/>
        <end position="277"/>
    </location>
</feature>
<dbReference type="GO" id="GO:0005886">
    <property type="term" value="C:plasma membrane"/>
    <property type="evidence" value="ECO:0007669"/>
    <property type="project" value="UniProtKB-SubCell"/>
</dbReference>
<keyword evidence="4 8" id="KW-0812">Transmembrane</keyword>
<feature type="transmembrane region" description="Helical" evidence="8">
    <location>
        <begin position="140"/>
        <end position="166"/>
    </location>
</feature>
<feature type="transmembrane region" description="Helical" evidence="8">
    <location>
        <begin position="106"/>
        <end position="128"/>
    </location>
</feature>
<protein>
    <submittedName>
        <fullName evidence="10">MFS transporter</fullName>
    </submittedName>
</protein>
<keyword evidence="11" id="KW-1185">Reference proteome</keyword>
<dbReference type="InterPro" id="IPR010290">
    <property type="entry name" value="TM_effector"/>
</dbReference>
<dbReference type="Gene3D" id="1.20.1250.20">
    <property type="entry name" value="MFS general substrate transporter like domains"/>
    <property type="match status" value="1"/>
</dbReference>
<reference evidence="10" key="2">
    <citation type="submission" date="2022-10" db="EMBL/GenBank/DDBJ databases">
        <authorList>
            <person name="Trinh H.N."/>
        </authorList>
    </citation>
    <scope>NUCLEOTIDE SEQUENCE</scope>
    <source>
        <strain evidence="10">RN2-1</strain>
    </source>
</reference>
<evidence type="ECO:0000313" key="11">
    <source>
        <dbReference type="Proteomes" id="UP001165679"/>
    </source>
</evidence>
<dbReference type="SUPFAM" id="SSF103473">
    <property type="entry name" value="MFS general substrate transporter"/>
    <property type="match status" value="1"/>
</dbReference>
<dbReference type="InterPro" id="IPR036259">
    <property type="entry name" value="MFS_trans_sf"/>
</dbReference>
<keyword evidence="6 8" id="KW-0472">Membrane</keyword>
<evidence type="ECO:0000259" key="9">
    <source>
        <dbReference type="PROSITE" id="PS50850"/>
    </source>
</evidence>
<feature type="transmembrane region" description="Helical" evidence="8">
    <location>
        <begin position="347"/>
        <end position="369"/>
    </location>
</feature>
<dbReference type="PANTHER" id="PTHR23513">
    <property type="entry name" value="INTEGRAL MEMBRANE EFFLUX PROTEIN-RELATED"/>
    <property type="match status" value="1"/>
</dbReference>
<feature type="transmembrane region" description="Helical" evidence="8">
    <location>
        <begin position="313"/>
        <end position="335"/>
    </location>
</feature>
<reference evidence="10" key="1">
    <citation type="submission" date="2022-09" db="EMBL/GenBank/DDBJ databases">
        <title>Rhodovastum sp. nov. RN2-1 isolated from soil in Seongnam, South Korea.</title>
        <authorList>
            <person name="Le N.T."/>
        </authorList>
    </citation>
    <scope>NUCLEOTIDE SEQUENCE</scope>
    <source>
        <strain evidence="10">RN2-1</strain>
    </source>
</reference>
<dbReference type="PROSITE" id="PS50850">
    <property type="entry name" value="MFS"/>
    <property type="match status" value="1"/>
</dbReference>
<dbReference type="CDD" id="cd06173">
    <property type="entry name" value="MFS_MefA_like"/>
    <property type="match status" value="1"/>
</dbReference>
<evidence type="ECO:0000256" key="5">
    <source>
        <dbReference type="ARBA" id="ARBA00022989"/>
    </source>
</evidence>
<dbReference type="AlphaFoldDB" id="A0AA42CGJ8"/>
<evidence type="ECO:0000256" key="8">
    <source>
        <dbReference type="SAM" id="Phobius"/>
    </source>
</evidence>
<gene>
    <name evidence="10" type="ORF">OL599_16250</name>
</gene>
<evidence type="ECO:0000313" key="10">
    <source>
        <dbReference type="EMBL" id="MCW3476131.1"/>
    </source>
</evidence>
<sequence>MPLPASLAPLRHQVFRMLWSANVVVSLGVWLQNTGAGWLMTSLAPDAFTVSLVQAATILPVFLLALPAGALADIVDKRLFILGTQTWMLAAAALLTVLTFTGQTGIWSLLALTFAIGAGAAMNSPAWGSVMAEVVPRHDLVQAIALNGVGFNLARAVGPAIAGFLLLFGGPAVTFGLNAVSYLAVIVVLLSWRRRVRRSALPREQLLSAMRVGMRFVRYTPVMRAAMLRSAAFFGPAAAPWAMLPLIVKQQLGMGAATYGMLLGLMGAGGVTAGLILPQIRRHFGRGNIVFLSTICSCSGMVVVAVSTHWLPAAVGMVLFGLGWVASSAVAQGAAQLSAPAWVRSRALAIYQLAFNGAMILGTFFWGWLATEMGLTVSMLAAAGTGLVLSVFARSWDIDAEPHAGGVRAPAPPSPEAVAPEFVSVVRDARGRVLESQHYRIDPARQEAFLSVMAEVHDVRGRAGAVGWQLYQDVAHPEAWLEVWWVESWTDHLREAMRMSEDDRTTVARAQAFHVSDPVPPSRYLAVSPQHLPEPKAAGQRPAA</sequence>
<evidence type="ECO:0000256" key="1">
    <source>
        <dbReference type="ARBA" id="ARBA00004651"/>
    </source>
</evidence>
<evidence type="ECO:0000256" key="3">
    <source>
        <dbReference type="ARBA" id="ARBA00022475"/>
    </source>
</evidence>
<dbReference type="EMBL" id="JAPDNT010000015">
    <property type="protein sequence ID" value="MCW3476131.1"/>
    <property type="molecule type" value="Genomic_DNA"/>
</dbReference>
<dbReference type="PANTHER" id="PTHR23513:SF11">
    <property type="entry name" value="STAPHYLOFERRIN A TRANSPORTER"/>
    <property type="match status" value="1"/>
</dbReference>
<evidence type="ECO:0000256" key="6">
    <source>
        <dbReference type="ARBA" id="ARBA00023136"/>
    </source>
</evidence>
<organism evidence="10 11">
    <name type="scientific">Limobrevibacterium gyesilva</name>
    <dbReference type="NCBI Taxonomy" id="2991712"/>
    <lineage>
        <taxon>Bacteria</taxon>
        <taxon>Pseudomonadati</taxon>
        <taxon>Pseudomonadota</taxon>
        <taxon>Alphaproteobacteria</taxon>
        <taxon>Acetobacterales</taxon>
        <taxon>Acetobacteraceae</taxon>
        <taxon>Limobrevibacterium</taxon>
    </lineage>
</organism>
<feature type="region of interest" description="Disordered" evidence="7">
    <location>
        <begin position="520"/>
        <end position="544"/>
    </location>
</feature>
<comment type="subcellular location">
    <subcellularLocation>
        <location evidence="1">Cell membrane</location>
        <topology evidence="1">Multi-pass membrane protein</topology>
    </subcellularLocation>
</comment>
<dbReference type="Pfam" id="PF05977">
    <property type="entry name" value="MFS_3"/>
    <property type="match status" value="1"/>
</dbReference>
<evidence type="ECO:0000256" key="7">
    <source>
        <dbReference type="SAM" id="MobiDB-lite"/>
    </source>
</evidence>
<accession>A0AA42CGJ8</accession>
<feature type="transmembrane region" description="Helical" evidence="8">
    <location>
        <begin position="79"/>
        <end position="100"/>
    </location>
</feature>
<feature type="domain" description="Major facilitator superfamily (MFS) profile" evidence="9">
    <location>
        <begin position="14"/>
        <end position="401"/>
    </location>
</feature>
<name>A0AA42CGJ8_9PROT</name>
<comment type="caution">
    <text evidence="10">The sequence shown here is derived from an EMBL/GenBank/DDBJ whole genome shotgun (WGS) entry which is preliminary data.</text>
</comment>